<name>A0ACC6P4M6_9BURK</name>
<protein>
    <submittedName>
        <fullName evidence="1">DsbC family protein</fullName>
    </submittedName>
</protein>
<sequence length="274" mass="29392">MTSIQRRRLALATLPLLMALSACNRTADTAAPASSPEKAATAAQATPAGAAPLDEAAQKSLREALAKGLPQLGQTGEIRPTPLPGLYEIQAGKEVFYSDATGRYILQGEIVDLGQRQNLTQNRLQELSRVPFDQLPLKDAVVTVRGKGERKLAVFADPNCRYCHILENNLAKVDNVTIYTFLIPILGDDSVTKSHAIWCSKDASAAWNDWMLKQKTPAAAPAACDTKALDRNLAFAREQGITGTPALFFADGTRVPGAIPTEQIEQRLVAAAAS</sequence>
<gene>
    <name evidence="1" type="ORF">RV045_11885</name>
</gene>
<comment type="caution">
    <text evidence="1">The sequence shown here is derived from an EMBL/GenBank/DDBJ whole genome shotgun (WGS) entry which is preliminary data.</text>
</comment>
<evidence type="ECO:0000313" key="2">
    <source>
        <dbReference type="Proteomes" id="UP001364695"/>
    </source>
</evidence>
<proteinExistence type="predicted"/>
<evidence type="ECO:0000313" key="1">
    <source>
        <dbReference type="EMBL" id="MEJ7139122.1"/>
    </source>
</evidence>
<dbReference type="EMBL" id="JAWDIE010000020">
    <property type="protein sequence ID" value="MEJ7139122.1"/>
    <property type="molecule type" value="Genomic_DNA"/>
</dbReference>
<keyword evidence="2" id="KW-1185">Reference proteome</keyword>
<accession>A0ACC6P4M6</accession>
<organism evidence="1 2">
    <name type="scientific">Amphibiibacter pelophylacis</name>
    <dbReference type="NCBI Taxonomy" id="1799477"/>
    <lineage>
        <taxon>Bacteria</taxon>
        <taxon>Pseudomonadati</taxon>
        <taxon>Pseudomonadota</taxon>
        <taxon>Betaproteobacteria</taxon>
        <taxon>Burkholderiales</taxon>
        <taxon>Sphaerotilaceae</taxon>
        <taxon>Amphibiibacter</taxon>
    </lineage>
</organism>
<reference evidence="1" key="1">
    <citation type="submission" date="2023-10" db="EMBL/GenBank/DDBJ databases">
        <title>Amphibacter perezi, gen. nov., sp. nov. a novel taxa of the family Comamonadaceae, class Betaproteobacteria isolated from the skin microbiota of Pelophylax perezi from different populations.</title>
        <authorList>
            <person name="Costa S."/>
            <person name="Proenca D.N."/>
            <person name="Lopes I."/>
            <person name="Morais P.V."/>
        </authorList>
    </citation>
    <scope>NUCLEOTIDE SEQUENCE</scope>
    <source>
        <strain evidence="1">SL12-8</strain>
    </source>
</reference>
<dbReference type="Proteomes" id="UP001364695">
    <property type="component" value="Unassembled WGS sequence"/>
</dbReference>